<evidence type="ECO:0008006" key="3">
    <source>
        <dbReference type="Google" id="ProtNLM"/>
    </source>
</evidence>
<accession>A0A815GBS3</accession>
<evidence type="ECO:0000313" key="2">
    <source>
        <dbReference type="Proteomes" id="UP000663860"/>
    </source>
</evidence>
<evidence type="ECO:0000313" key="1">
    <source>
        <dbReference type="EMBL" id="CAF1336539.1"/>
    </source>
</evidence>
<gene>
    <name evidence="1" type="ORF">IZO911_LOCUS35988</name>
</gene>
<dbReference type="EMBL" id="CAJNOE010000802">
    <property type="protein sequence ID" value="CAF1336539.1"/>
    <property type="molecule type" value="Genomic_DNA"/>
</dbReference>
<dbReference type="Proteomes" id="UP000663860">
    <property type="component" value="Unassembled WGS sequence"/>
</dbReference>
<organism evidence="1 2">
    <name type="scientific">Adineta steineri</name>
    <dbReference type="NCBI Taxonomy" id="433720"/>
    <lineage>
        <taxon>Eukaryota</taxon>
        <taxon>Metazoa</taxon>
        <taxon>Spiralia</taxon>
        <taxon>Gnathifera</taxon>
        <taxon>Rotifera</taxon>
        <taxon>Eurotatoria</taxon>
        <taxon>Bdelloidea</taxon>
        <taxon>Adinetida</taxon>
        <taxon>Adinetidae</taxon>
        <taxon>Adineta</taxon>
    </lineage>
</organism>
<proteinExistence type="predicted"/>
<reference evidence="1" key="1">
    <citation type="submission" date="2021-02" db="EMBL/GenBank/DDBJ databases">
        <authorList>
            <person name="Nowell W R."/>
        </authorList>
    </citation>
    <scope>NUCLEOTIDE SEQUENCE</scope>
</reference>
<name>A0A815GBS3_9BILA</name>
<sequence>MENFMQLEDLSSELFCEIFDYLNAFDLFLAFASLNSRISSIIKLTRLHVIIDPVYCRSQIKFMSRHLAFHSDQIISLNIFDKICDQKNVVAYLFSRHDFPNLRLCVLRDLQDSSKLENVIKKLKLQSQMTSLHIFQTYYTSTYNICRSHAHLFSDMTLLNTPLTLRFATLLYHYDHSELTTTMTTNINLKYLHLIFYGEVDKITIYSLIPVLRVCNALRQLIVTIKNPPVSQDNHSINIPNFPSINEDDLPTISTLQILDLQIFTQCNIHSLSLILHCMPNLQELSLTLVNNHMNQWLIDSFINGNNWQRMLTGHVANLKVFDFHMSFLMDNRLLDLNLILNSFRYFVTHYNGWHMAISRWITFEDIGPRKPIVLHTLNYKSIAPRYKRPATINIVCGTFETISTDISNTNDHKYQSNNTFVEFYMLPYMERQIIKPSSNIPFRNVNYLVIYLSFREVSVISRLLKKIYELNSIHSYKSESHQYVSNLSALIDLSSITNLEFEHSNDLSRSYVAPYVLLACINVTKLIMRTSLFFSSIVIDNPNLTLTFARIKELELISDHMYVSLKHGSKIVDSFPSLSHVEIEVYSLDSGIPIVDIFLCGLKMLRHIIVTFSHKGLADDTITQEHIIEKWRQSFGLNRNDEYKVVVKIEDHTLYIWIP</sequence>
<dbReference type="AlphaFoldDB" id="A0A815GBS3"/>
<protein>
    <recommendedName>
        <fullName evidence="3">F-box domain-containing protein</fullName>
    </recommendedName>
</protein>
<comment type="caution">
    <text evidence="1">The sequence shown here is derived from an EMBL/GenBank/DDBJ whole genome shotgun (WGS) entry which is preliminary data.</text>
</comment>